<reference evidence="4" key="2">
    <citation type="submission" date="2022-01" db="EMBL/GenBank/DDBJ databases">
        <authorList>
            <person name="Yamashiro T."/>
            <person name="Shiraishi A."/>
            <person name="Satake H."/>
            <person name="Nakayama K."/>
        </authorList>
    </citation>
    <scope>NUCLEOTIDE SEQUENCE</scope>
</reference>
<dbReference type="InterPro" id="IPR056924">
    <property type="entry name" value="SH3_Tf2-1"/>
</dbReference>
<gene>
    <name evidence="4" type="ORF">Tco_1031477</name>
</gene>
<dbReference type="Pfam" id="PF24626">
    <property type="entry name" value="SH3_Tf2-1"/>
    <property type="match status" value="1"/>
</dbReference>
<keyword evidence="4" id="KW-0695">RNA-directed DNA polymerase</keyword>
<keyword evidence="5" id="KW-1185">Reference proteome</keyword>
<keyword evidence="4" id="KW-0808">Transferase</keyword>
<evidence type="ECO:0000256" key="1">
    <source>
        <dbReference type="SAM" id="MobiDB-lite"/>
    </source>
</evidence>
<name>A0ABQ5GAG7_9ASTR</name>
<evidence type="ECO:0000313" key="4">
    <source>
        <dbReference type="EMBL" id="GJT72191.1"/>
    </source>
</evidence>
<dbReference type="PANTHER" id="PTHR46148:SF59">
    <property type="entry name" value="NUCLEOTIDYLTRANSFERASE, RIBONUCLEASE H"/>
    <property type="match status" value="1"/>
</dbReference>
<dbReference type="Pfam" id="PF03732">
    <property type="entry name" value="Retrotrans_gag"/>
    <property type="match status" value="1"/>
</dbReference>
<feature type="domain" description="Retrotransposon gag" evidence="2">
    <location>
        <begin position="1"/>
        <end position="47"/>
    </location>
</feature>
<sequence length="501" mass="57250">METELWNLTMKGNDLTAYTRRFQELVLLCTRMVLDKEDKVERFIGGLPANIQGNVIAIEPTRLQEAIRIANNLMDHKLKGYARSAKNNKSVLLDVAPSTLDTNYAVELADGRISETNVILRVVHWLAKYHVVIVCDQKIVRILYGDEMLIIRGYDCDREITSKKTGDKSEEKRLEDVPIVREFLEVFPEDLPRLPPARQVEFQIDLVPGAAPVARALYQLAPSKMQELSTQFLNDFKAYDKVDSEKREVRLGRKGRRCIQAARDRQKSYANVRQKPLEFQVGDKVMLKVSPWKGVIRFGKRGKLNTHYIGPFKIITKKCVTDETLAIPLDEIQIDDKLQFVKEPVEIMDREVKRLKQSRIPIVKLHWNSRRGPEFTLEREDQMAHNGTCAGATRVEEYLMFFAPQNTYAVYQVQMWRPLEIRLQHARWFFRGCESAIGAESEAGEVDSGLKRKRATSDDGTGMSKRVRHVSLGGSTLTEEETPDAPPTLAAKEVTETPPPK</sequence>
<evidence type="ECO:0000259" key="3">
    <source>
        <dbReference type="Pfam" id="PF24626"/>
    </source>
</evidence>
<dbReference type="InterPro" id="IPR005162">
    <property type="entry name" value="Retrotrans_gag_dom"/>
</dbReference>
<organism evidence="4 5">
    <name type="scientific">Tanacetum coccineum</name>
    <dbReference type="NCBI Taxonomy" id="301880"/>
    <lineage>
        <taxon>Eukaryota</taxon>
        <taxon>Viridiplantae</taxon>
        <taxon>Streptophyta</taxon>
        <taxon>Embryophyta</taxon>
        <taxon>Tracheophyta</taxon>
        <taxon>Spermatophyta</taxon>
        <taxon>Magnoliopsida</taxon>
        <taxon>eudicotyledons</taxon>
        <taxon>Gunneridae</taxon>
        <taxon>Pentapetalae</taxon>
        <taxon>asterids</taxon>
        <taxon>campanulids</taxon>
        <taxon>Asterales</taxon>
        <taxon>Asteraceae</taxon>
        <taxon>Asteroideae</taxon>
        <taxon>Anthemideae</taxon>
        <taxon>Anthemidinae</taxon>
        <taxon>Tanacetum</taxon>
    </lineage>
</organism>
<dbReference type="EMBL" id="BQNB010018235">
    <property type="protein sequence ID" value="GJT72191.1"/>
    <property type="molecule type" value="Genomic_DNA"/>
</dbReference>
<proteinExistence type="predicted"/>
<evidence type="ECO:0000313" key="5">
    <source>
        <dbReference type="Proteomes" id="UP001151760"/>
    </source>
</evidence>
<dbReference type="GO" id="GO:0003964">
    <property type="term" value="F:RNA-directed DNA polymerase activity"/>
    <property type="evidence" value="ECO:0007669"/>
    <property type="project" value="UniProtKB-KW"/>
</dbReference>
<reference evidence="4" key="1">
    <citation type="journal article" date="2022" name="Int. J. Mol. Sci.">
        <title>Draft Genome of Tanacetum Coccineum: Genomic Comparison of Closely Related Tanacetum-Family Plants.</title>
        <authorList>
            <person name="Yamashiro T."/>
            <person name="Shiraishi A."/>
            <person name="Nakayama K."/>
            <person name="Satake H."/>
        </authorList>
    </citation>
    <scope>NUCLEOTIDE SEQUENCE</scope>
</reference>
<protein>
    <submittedName>
        <fullName evidence="4">Reverse transcriptase domain-containing protein</fullName>
    </submittedName>
</protein>
<comment type="caution">
    <text evidence="4">The sequence shown here is derived from an EMBL/GenBank/DDBJ whole genome shotgun (WGS) entry which is preliminary data.</text>
</comment>
<accession>A0ABQ5GAG7</accession>
<feature type="domain" description="Tf2-1-like SH3-like" evidence="3">
    <location>
        <begin position="282"/>
        <end position="317"/>
    </location>
</feature>
<dbReference type="PANTHER" id="PTHR46148">
    <property type="entry name" value="CHROMO DOMAIN-CONTAINING PROTEIN"/>
    <property type="match status" value="1"/>
</dbReference>
<keyword evidence="4" id="KW-0548">Nucleotidyltransferase</keyword>
<feature type="region of interest" description="Disordered" evidence="1">
    <location>
        <begin position="441"/>
        <end position="501"/>
    </location>
</feature>
<dbReference type="Proteomes" id="UP001151760">
    <property type="component" value="Unassembled WGS sequence"/>
</dbReference>
<evidence type="ECO:0000259" key="2">
    <source>
        <dbReference type="Pfam" id="PF03732"/>
    </source>
</evidence>